<dbReference type="STRING" id="1173027.Mic7113_2612"/>
<feature type="domain" description="Nif11" evidence="1">
    <location>
        <begin position="8"/>
        <end position="56"/>
    </location>
</feature>
<organism evidence="2 3">
    <name type="scientific">Allocoleopsis franciscana PCC 7113</name>
    <dbReference type="NCBI Taxonomy" id="1173027"/>
    <lineage>
        <taxon>Bacteria</taxon>
        <taxon>Bacillati</taxon>
        <taxon>Cyanobacteriota</taxon>
        <taxon>Cyanophyceae</taxon>
        <taxon>Coleofasciculales</taxon>
        <taxon>Coleofasciculaceae</taxon>
        <taxon>Allocoleopsis</taxon>
        <taxon>Allocoleopsis franciscana</taxon>
    </lineage>
</organism>
<dbReference type="OrthoDB" id="465586at2"/>
<dbReference type="HOGENOM" id="CLU_192209_0_0_3"/>
<dbReference type="AlphaFoldDB" id="K9WF55"/>
<dbReference type="InterPro" id="IPR012903">
    <property type="entry name" value="Nif11"/>
</dbReference>
<sequence>MSQSTLTISGLEDFMQLVLEDQVLQDKLQACPDEESLVSCVVQLGQEKGYRFTDEEVREKLAQIREEHEFTYPLSDVPPQILYFY</sequence>
<evidence type="ECO:0000259" key="1">
    <source>
        <dbReference type="Pfam" id="PF07862"/>
    </source>
</evidence>
<evidence type="ECO:0000313" key="2">
    <source>
        <dbReference type="EMBL" id="AFZ18404.1"/>
    </source>
</evidence>
<dbReference type="Pfam" id="PF07862">
    <property type="entry name" value="Nif11"/>
    <property type="match status" value="1"/>
</dbReference>
<protein>
    <recommendedName>
        <fullName evidence="1">Nif11 domain-containing protein</fullName>
    </recommendedName>
</protein>
<name>K9WF55_9CYAN</name>
<accession>K9WF55</accession>
<dbReference type="Proteomes" id="UP000010471">
    <property type="component" value="Chromosome"/>
</dbReference>
<gene>
    <name evidence="2" type="ORF">Mic7113_2612</name>
</gene>
<keyword evidence="3" id="KW-1185">Reference proteome</keyword>
<dbReference type="EMBL" id="CP003630">
    <property type="protein sequence ID" value="AFZ18404.1"/>
    <property type="molecule type" value="Genomic_DNA"/>
</dbReference>
<evidence type="ECO:0000313" key="3">
    <source>
        <dbReference type="Proteomes" id="UP000010471"/>
    </source>
</evidence>
<dbReference type="RefSeq" id="WP_015182553.1">
    <property type="nucleotide sequence ID" value="NC_019738.1"/>
</dbReference>
<dbReference type="KEGG" id="mic:Mic7113_2612"/>
<proteinExistence type="predicted"/>
<reference evidence="2 3" key="1">
    <citation type="submission" date="2012-06" db="EMBL/GenBank/DDBJ databases">
        <title>Finished chromosome of genome of Microcoleus sp. PCC 7113.</title>
        <authorList>
            <consortium name="US DOE Joint Genome Institute"/>
            <person name="Gugger M."/>
            <person name="Coursin T."/>
            <person name="Rippka R."/>
            <person name="Tandeau De Marsac N."/>
            <person name="Huntemann M."/>
            <person name="Wei C.-L."/>
            <person name="Han J."/>
            <person name="Detter J.C."/>
            <person name="Han C."/>
            <person name="Tapia R."/>
            <person name="Chen A."/>
            <person name="Kyrpides N."/>
            <person name="Mavromatis K."/>
            <person name="Markowitz V."/>
            <person name="Szeto E."/>
            <person name="Ivanova N."/>
            <person name="Pagani I."/>
            <person name="Pati A."/>
            <person name="Goodwin L."/>
            <person name="Nordberg H.P."/>
            <person name="Cantor M.N."/>
            <person name="Hua S.X."/>
            <person name="Woyke T."/>
            <person name="Kerfeld C.A."/>
        </authorList>
    </citation>
    <scope>NUCLEOTIDE SEQUENCE [LARGE SCALE GENOMIC DNA]</scope>
    <source>
        <strain evidence="2 3">PCC 7113</strain>
    </source>
</reference>